<evidence type="ECO:0000256" key="1">
    <source>
        <dbReference type="ARBA" id="ARBA00001946"/>
    </source>
</evidence>
<reference evidence="4 5" key="1">
    <citation type="journal article" date="2009" name="J. Infect. Dis.">
        <title>Clinical, experimental, and genomic differences between intermediately pathogenic, highly pathogenic, and epidemic Streptococcus suis.</title>
        <authorList>
            <person name="Ye C."/>
            <person name="Zheng H."/>
            <person name="Zhang J."/>
            <person name="Jing H."/>
            <person name="Wang L."/>
            <person name="Xiong Y."/>
            <person name="Wang W."/>
            <person name="Zhou Z."/>
            <person name="Sun Q."/>
            <person name="Luo X."/>
            <person name="Du H."/>
            <person name="Gottschalk M."/>
            <person name="Xu J."/>
        </authorList>
    </citation>
    <scope>NUCLEOTIDE SEQUENCE [LARGE SCALE GENOMIC DNA]</scope>
    <source>
        <strain evidence="4 5">GZ1</strain>
    </source>
</reference>
<dbReference type="CDD" id="cd04688">
    <property type="entry name" value="NUDIX_Hydrolase"/>
    <property type="match status" value="1"/>
</dbReference>
<feature type="domain" description="Nudix hydrolase" evidence="3">
    <location>
        <begin position="29"/>
        <end position="165"/>
    </location>
</feature>
<dbReference type="PANTHER" id="PTHR43046:SF14">
    <property type="entry name" value="MUTT_NUDIX FAMILY PROTEIN"/>
    <property type="match status" value="1"/>
</dbReference>
<dbReference type="PROSITE" id="PS00893">
    <property type="entry name" value="NUDIX_BOX"/>
    <property type="match status" value="1"/>
</dbReference>
<evidence type="ECO:0000313" key="5">
    <source>
        <dbReference type="Proteomes" id="UP000002359"/>
    </source>
</evidence>
<dbReference type="InterPro" id="IPR015797">
    <property type="entry name" value="NUDIX_hydrolase-like_dom_sf"/>
</dbReference>
<dbReference type="Pfam" id="PF00293">
    <property type="entry name" value="NUDIX"/>
    <property type="match status" value="1"/>
</dbReference>
<protein>
    <submittedName>
        <fullName evidence="4">MutT/nudix family protein</fullName>
    </submittedName>
</protein>
<dbReference type="HOGENOM" id="CLU_037162_18_6_9"/>
<dbReference type="InterPro" id="IPR020084">
    <property type="entry name" value="NUDIX_hydrolase_CS"/>
</dbReference>
<dbReference type="PROSITE" id="PS51462">
    <property type="entry name" value="NUDIX"/>
    <property type="match status" value="1"/>
</dbReference>
<comment type="cofactor">
    <cofactor evidence="1">
        <name>Mg(2+)</name>
        <dbReference type="ChEBI" id="CHEBI:18420"/>
    </cofactor>
</comment>
<dbReference type="SUPFAM" id="SSF55811">
    <property type="entry name" value="Nudix"/>
    <property type="match status" value="1"/>
</dbReference>
<keyword evidence="2" id="KW-0378">Hydrolase</keyword>
<dbReference type="Gene3D" id="3.90.79.10">
    <property type="entry name" value="Nucleoside Triphosphate Pyrophosphohydrolase"/>
    <property type="match status" value="1"/>
</dbReference>
<gene>
    <name evidence="4" type="ordered locus">SSGZ1_1962</name>
</gene>
<dbReference type="PATRIC" id="fig|423211.3.peg.1931"/>
<evidence type="ECO:0000256" key="2">
    <source>
        <dbReference type="ARBA" id="ARBA00022801"/>
    </source>
</evidence>
<organism evidence="4 5">
    <name type="scientific">Streptococcus suis (strain GZ1)</name>
    <dbReference type="NCBI Taxonomy" id="423211"/>
    <lineage>
        <taxon>Bacteria</taxon>
        <taxon>Bacillati</taxon>
        <taxon>Bacillota</taxon>
        <taxon>Bacilli</taxon>
        <taxon>Lactobacillales</taxon>
        <taxon>Streptococcaceae</taxon>
        <taxon>Streptococcus</taxon>
    </lineage>
</organism>
<dbReference type="GO" id="GO:0016787">
    <property type="term" value="F:hydrolase activity"/>
    <property type="evidence" value="ECO:0007669"/>
    <property type="project" value="UniProtKB-KW"/>
</dbReference>
<evidence type="ECO:0000259" key="3">
    <source>
        <dbReference type="PROSITE" id="PS51462"/>
    </source>
</evidence>
<sequence>MGIVGFFVLQFSRVLAIFCDWGEKMDFRTRVDNQIFGVRATGLVVQDEKLYLVKSPEGKYYTLGGAIQLGETTEEAVQREMKEEIGIDVEVGPLAFIVENQFTLQEKSYHQIEFLYLVTPLSEPVTYLEEGNSIRQCEWIAFVDLEKLDLNPAFLKTELAKWDGQLKHFMNKDN</sequence>
<dbReference type="PANTHER" id="PTHR43046">
    <property type="entry name" value="GDP-MANNOSE MANNOSYL HYDROLASE"/>
    <property type="match status" value="1"/>
</dbReference>
<dbReference type="EMBL" id="CP000837">
    <property type="protein sequence ID" value="ADE32418.1"/>
    <property type="molecule type" value="Genomic_DNA"/>
</dbReference>
<dbReference type="InterPro" id="IPR000086">
    <property type="entry name" value="NUDIX_hydrolase_dom"/>
</dbReference>
<name>D5AF25_STRGZ</name>
<dbReference type="Proteomes" id="UP000002359">
    <property type="component" value="Chromosome"/>
</dbReference>
<accession>D5AF25</accession>
<evidence type="ECO:0000313" key="4">
    <source>
        <dbReference type="EMBL" id="ADE32418.1"/>
    </source>
</evidence>
<dbReference type="KEGG" id="ssw:SSGZ1_1962"/>
<dbReference type="AlphaFoldDB" id="D5AF25"/>
<proteinExistence type="predicted"/>